<sequence>MSAQRAGITRHRTSVDFRSTFGDSNQAPGRVETSSLGQRTVRNLGSGRLSSEKATDYSGPMYADGVSNKSTIKG</sequence>
<dbReference type="EMBL" id="UINC01050772">
    <property type="protein sequence ID" value="SVB64137.1"/>
    <property type="molecule type" value="Genomic_DNA"/>
</dbReference>
<proteinExistence type="predicted"/>
<feature type="region of interest" description="Disordered" evidence="1">
    <location>
        <begin position="1"/>
        <end position="74"/>
    </location>
</feature>
<gene>
    <name evidence="2" type="ORF">METZ01_LOCUS216991</name>
</gene>
<accession>A0A382FPV6</accession>
<evidence type="ECO:0000256" key="1">
    <source>
        <dbReference type="SAM" id="MobiDB-lite"/>
    </source>
</evidence>
<evidence type="ECO:0000313" key="2">
    <source>
        <dbReference type="EMBL" id="SVB64137.1"/>
    </source>
</evidence>
<protein>
    <submittedName>
        <fullName evidence="2">Uncharacterized protein</fullName>
    </submittedName>
</protein>
<organism evidence="2">
    <name type="scientific">marine metagenome</name>
    <dbReference type="NCBI Taxonomy" id="408172"/>
    <lineage>
        <taxon>unclassified sequences</taxon>
        <taxon>metagenomes</taxon>
        <taxon>ecological metagenomes</taxon>
    </lineage>
</organism>
<dbReference type="AlphaFoldDB" id="A0A382FPV6"/>
<reference evidence="2" key="1">
    <citation type="submission" date="2018-05" db="EMBL/GenBank/DDBJ databases">
        <authorList>
            <person name="Lanie J.A."/>
            <person name="Ng W.-L."/>
            <person name="Kazmierczak K.M."/>
            <person name="Andrzejewski T.M."/>
            <person name="Davidsen T.M."/>
            <person name="Wayne K.J."/>
            <person name="Tettelin H."/>
            <person name="Glass J.I."/>
            <person name="Rusch D."/>
            <person name="Podicherti R."/>
            <person name="Tsui H.-C.T."/>
            <person name="Winkler M.E."/>
        </authorList>
    </citation>
    <scope>NUCLEOTIDE SEQUENCE</scope>
</reference>
<feature type="compositionally biased region" description="Polar residues" evidence="1">
    <location>
        <begin position="21"/>
        <end position="43"/>
    </location>
</feature>
<name>A0A382FPV6_9ZZZZ</name>